<dbReference type="Gene3D" id="2.60.200.10">
    <property type="match status" value="1"/>
</dbReference>
<feature type="compositionally biased region" description="Pro residues" evidence="1">
    <location>
        <begin position="262"/>
        <end position="272"/>
    </location>
</feature>
<dbReference type="InterPro" id="IPR008984">
    <property type="entry name" value="SMAD_FHA_dom_sf"/>
</dbReference>
<dbReference type="FunFam" id="2.60.200.10:FF:000006">
    <property type="entry name" value="Expansion, isoform A"/>
    <property type="match status" value="1"/>
</dbReference>
<gene>
    <name evidence="2" type="primary">WBGene00109745</name>
</gene>
<dbReference type="PROSITE" id="PS51076">
    <property type="entry name" value="MH2"/>
    <property type="match status" value="1"/>
</dbReference>
<feature type="compositionally biased region" description="Pro residues" evidence="1">
    <location>
        <begin position="476"/>
        <end position="485"/>
    </location>
</feature>
<evidence type="ECO:0000313" key="2">
    <source>
        <dbReference type="EnsemblMetazoa" id="PPA20191.1"/>
    </source>
</evidence>
<dbReference type="InterPro" id="IPR001132">
    <property type="entry name" value="SMAD_dom_Dwarfin-type"/>
</dbReference>
<dbReference type="GO" id="GO:0051239">
    <property type="term" value="P:regulation of multicellular organismal process"/>
    <property type="evidence" value="ECO:0007669"/>
    <property type="project" value="UniProtKB-ARBA"/>
</dbReference>
<evidence type="ECO:0000313" key="3">
    <source>
        <dbReference type="Proteomes" id="UP000005239"/>
    </source>
</evidence>
<feature type="compositionally biased region" description="Low complexity" evidence="1">
    <location>
        <begin position="464"/>
        <end position="475"/>
    </location>
</feature>
<dbReference type="GO" id="GO:0009791">
    <property type="term" value="P:post-embryonic development"/>
    <property type="evidence" value="ECO:0007669"/>
    <property type="project" value="UniProtKB-ARBA"/>
</dbReference>
<dbReference type="PANTHER" id="PTHR22742">
    <property type="entry name" value="EXPANSION, ISOFORM A-RELATED"/>
    <property type="match status" value="1"/>
</dbReference>
<feature type="compositionally biased region" description="Low complexity" evidence="1">
    <location>
        <begin position="543"/>
        <end position="556"/>
    </location>
</feature>
<name>A0A2A6B516_PRIPA</name>
<dbReference type="AlphaFoldDB" id="A0A2A6B516"/>
<feature type="compositionally biased region" description="Low complexity" evidence="1">
    <location>
        <begin position="429"/>
        <end position="438"/>
    </location>
</feature>
<protein>
    <submittedName>
        <fullName evidence="2">MH2 domain-containing protein</fullName>
    </submittedName>
</protein>
<dbReference type="SMART" id="SM00524">
    <property type="entry name" value="DWB"/>
    <property type="match status" value="1"/>
</dbReference>
<dbReference type="EnsemblMetazoa" id="PPA20191.1">
    <property type="protein sequence ID" value="PPA20191.1"/>
    <property type="gene ID" value="WBGene00109745"/>
</dbReference>
<dbReference type="Proteomes" id="UP000005239">
    <property type="component" value="Unassembled WGS sequence"/>
</dbReference>
<feature type="region of interest" description="Disordered" evidence="1">
    <location>
        <begin position="258"/>
        <end position="280"/>
    </location>
</feature>
<feature type="compositionally biased region" description="Low complexity" evidence="1">
    <location>
        <begin position="486"/>
        <end position="507"/>
    </location>
</feature>
<feature type="region of interest" description="Disordered" evidence="1">
    <location>
        <begin position="460"/>
        <end position="522"/>
    </location>
</feature>
<feature type="compositionally biased region" description="Basic residues" evidence="1">
    <location>
        <begin position="327"/>
        <end position="339"/>
    </location>
</feature>
<dbReference type="SUPFAM" id="SSF49879">
    <property type="entry name" value="SMAD/FHA domain"/>
    <property type="match status" value="1"/>
</dbReference>
<dbReference type="GO" id="GO:0050793">
    <property type="term" value="P:regulation of developmental process"/>
    <property type="evidence" value="ECO:0007669"/>
    <property type="project" value="UniProtKB-ARBA"/>
</dbReference>
<feature type="region of interest" description="Disordered" evidence="1">
    <location>
        <begin position="536"/>
        <end position="556"/>
    </location>
</feature>
<sequence length="675" mass="73496">MSDIEGERKSVSRYGIVAGTRRDGDVWYDLDAFLHDQVEEVLFKLSKGTLDDAIWGKIAIMEKNHRVAKVYLRNPTVIVDGSEEDFDGKTLGFNAFANDRRDEQTTEIKQKIKEGVILKMDDHGNIKGMARGTTPIYAQGWREPKMNCLSEKLVKMQGKITSDERSYKIFDMKRWKIAVERFAEGEGEMRSLLHRACIRVSLAKDGIDLTRTPCWFTIVNLVALDVLVSRCPHVLTGVSPSRPLPVVAQSLPSPAAVTAPVYHPPPPPPPAHSSPSIDPTAQLPSIVAAVAAQMNQNLNTQLLNSEQLAQIASAVAAAAQNKDGKKSPARTKKDRRRNYRKDIDSDDTSEDSAHRSQSSSSNNKDAWKEMQLWKSSLQSINLKQDQRGMEGEKEKPRGRRPRLDDVIFSKLKTPSSTSDYDSTKEPFDSSSCSSTVSHSTKGIAEVTKCLMTQAIVHQNPLRDSSSSPTPLSSSTPLPPPPPSTSPPRSSLSSLTPSSRPSSRLSRPLPSPRPSSAANGVSYGMFKNATSSSSAIYERPHNVPTPQSSSFIPPSSSSTFKPFPIPIPTTSNHFNHLRSSSPSSLLPSSSSSSLHSPAYAATPIAAHPTAAASEAPPLPLPWGNSTCSTSSNRETAPHSPSTIQSIPSVVRKVKTVPAPIPPSLPRFFTKLAVSRH</sequence>
<feature type="compositionally biased region" description="Basic and acidic residues" evidence="1">
    <location>
        <begin position="384"/>
        <end position="407"/>
    </location>
</feature>
<organism evidence="2 3">
    <name type="scientific">Pristionchus pacificus</name>
    <name type="common">Parasitic nematode worm</name>
    <dbReference type="NCBI Taxonomy" id="54126"/>
    <lineage>
        <taxon>Eukaryota</taxon>
        <taxon>Metazoa</taxon>
        <taxon>Ecdysozoa</taxon>
        <taxon>Nematoda</taxon>
        <taxon>Chromadorea</taxon>
        <taxon>Rhabditida</taxon>
        <taxon>Rhabditina</taxon>
        <taxon>Diplogasteromorpha</taxon>
        <taxon>Diplogasteroidea</taxon>
        <taxon>Neodiplogasteridae</taxon>
        <taxon>Pristionchus</taxon>
    </lineage>
</organism>
<accession>A0A2A6B516</accession>
<feature type="region of interest" description="Disordered" evidence="1">
    <location>
        <begin position="609"/>
        <end position="645"/>
    </location>
</feature>
<dbReference type="PANTHER" id="PTHR22742:SF2">
    <property type="entry name" value="EXPANSION, ISOFORM A-RELATED"/>
    <property type="match status" value="1"/>
</dbReference>
<feature type="compositionally biased region" description="Polar residues" evidence="1">
    <location>
        <begin position="622"/>
        <end position="645"/>
    </location>
</feature>
<dbReference type="Pfam" id="PF03166">
    <property type="entry name" value="MH2"/>
    <property type="match status" value="1"/>
</dbReference>
<evidence type="ECO:0000256" key="1">
    <source>
        <dbReference type="SAM" id="MobiDB-lite"/>
    </source>
</evidence>
<dbReference type="OrthoDB" id="5973987at2759"/>
<feature type="region of interest" description="Disordered" evidence="1">
    <location>
        <begin position="318"/>
        <end position="365"/>
    </location>
</feature>
<reference evidence="3" key="1">
    <citation type="journal article" date="2008" name="Nat. Genet.">
        <title>The Pristionchus pacificus genome provides a unique perspective on nematode lifestyle and parasitism.</title>
        <authorList>
            <person name="Dieterich C."/>
            <person name="Clifton S.W."/>
            <person name="Schuster L.N."/>
            <person name="Chinwalla A."/>
            <person name="Delehaunty K."/>
            <person name="Dinkelacker I."/>
            <person name="Fulton L."/>
            <person name="Fulton R."/>
            <person name="Godfrey J."/>
            <person name="Minx P."/>
            <person name="Mitreva M."/>
            <person name="Roeseler W."/>
            <person name="Tian H."/>
            <person name="Witte H."/>
            <person name="Yang S.P."/>
            <person name="Wilson R.K."/>
            <person name="Sommer R.J."/>
        </authorList>
    </citation>
    <scope>NUCLEOTIDE SEQUENCE [LARGE SCALE GENOMIC DNA]</scope>
    <source>
        <strain evidence="3">PS312</strain>
    </source>
</reference>
<keyword evidence="3" id="KW-1185">Reference proteome</keyword>
<reference evidence="2" key="2">
    <citation type="submission" date="2022-06" db="UniProtKB">
        <authorList>
            <consortium name="EnsemblMetazoa"/>
        </authorList>
    </citation>
    <scope>IDENTIFICATION</scope>
    <source>
        <strain evidence="2">PS312</strain>
    </source>
</reference>
<dbReference type="InterPro" id="IPR017855">
    <property type="entry name" value="SMAD-like_dom_sf"/>
</dbReference>
<dbReference type="GO" id="GO:0006355">
    <property type="term" value="P:regulation of DNA-templated transcription"/>
    <property type="evidence" value="ECO:0007669"/>
    <property type="project" value="InterPro"/>
</dbReference>
<accession>A0A8R1UEQ7</accession>
<feature type="region of interest" description="Disordered" evidence="1">
    <location>
        <begin position="380"/>
        <end position="438"/>
    </location>
</feature>
<proteinExistence type="predicted"/>